<feature type="domain" description="CobQ/CobB/MinD/ParA nucleotide binding" evidence="1">
    <location>
        <begin position="3"/>
        <end position="85"/>
    </location>
</feature>
<proteinExistence type="predicted"/>
<dbReference type="STRING" id="999630.TUZN_1066"/>
<sequence length="102" mass="11144">MVASSFKGMSGKTLIPLALIYGLQKRGLKVAPFKIGPDYIDPSYHEAAALAARSALKRALLLLVEGIKSMASDGRLEEALRLSEALRAVWEGKRRDLLQTPH</sequence>
<dbReference type="SUPFAM" id="SSF52540">
    <property type="entry name" value="P-loop containing nucleoside triphosphate hydrolases"/>
    <property type="match status" value="1"/>
</dbReference>
<dbReference type="Proteomes" id="UP000008138">
    <property type="component" value="Chromosome"/>
</dbReference>
<dbReference type="GO" id="GO:0042242">
    <property type="term" value="F:cobyrinic acid a,c-diamide synthase activity"/>
    <property type="evidence" value="ECO:0007669"/>
    <property type="project" value="InterPro"/>
</dbReference>
<dbReference type="EMBL" id="CP002590">
    <property type="protein sequence ID" value="AEA12546.1"/>
    <property type="molecule type" value="Genomic_DNA"/>
</dbReference>
<dbReference type="HOGENOM" id="CLU_2271187_0_0_2"/>
<dbReference type="AlphaFoldDB" id="F2L6F0"/>
<dbReference type="eggNOG" id="arCOG00106">
    <property type="taxonomic scope" value="Archaea"/>
</dbReference>
<dbReference type="Pfam" id="PF01656">
    <property type="entry name" value="CbiA"/>
    <property type="match status" value="1"/>
</dbReference>
<accession>F2L6F0</accession>
<dbReference type="InterPro" id="IPR004484">
    <property type="entry name" value="CbiA/CobB_synth"/>
</dbReference>
<dbReference type="KEGG" id="tuz:TUZN_1066"/>
<reference evidence="2 3" key="1">
    <citation type="journal article" date="2011" name="J. Bacteriol.">
        <title>Complete genome sequence of the thermoacidophilic crenarchaeon Thermoproteus uzoniensis 768-20.</title>
        <authorList>
            <person name="Mardanov A.V."/>
            <person name="Gumerov V.M."/>
            <person name="Beletsky A.V."/>
            <person name="Prokofeva M.I."/>
            <person name="Bonch-Osmolovskaya E.A."/>
            <person name="Ravin N.V."/>
            <person name="Skryabin K.G."/>
        </authorList>
    </citation>
    <scope>NUCLEOTIDE SEQUENCE [LARGE SCALE GENOMIC DNA]</scope>
    <source>
        <strain evidence="2 3">768-20</strain>
    </source>
</reference>
<name>F2L6F0_THEU7</name>
<dbReference type="InterPro" id="IPR027417">
    <property type="entry name" value="P-loop_NTPase"/>
</dbReference>
<dbReference type="PANTHER" id="PTHR43873:SF1">
    <property type="entry name" value="COBYRINATE A,C-DIAMIDE SYNTHASE"/>
    <property type="match status" value="1"/>
</dbReference>
<evidence type="ECO:0000313" key="2">
    <source>
        <dbReference type="EMBL" id="AEA12546.1"/>
    </source>
</evidence>
<evidence type="ECO:0000313" key="3">
    <source>
        <dbReference type="Proteomes" id="UP000008138"/>
    </source>
</evidence>
<evidence type="ECO:0000259" key="1">
    <source>
        <dbReference type="Pfam" id="PF01656"/>
    </source>
</evidence>
<dbReference type="PANTHER" id="PTHR43873">
    <property type="entry name" value="COBYRINATE A,C-DIAMIDE SYNTHASE"/>
    <property type="match status" value="1"/>
</dbReference>
<protein>
    <submittedName>
        <fullName evidence="2">Cobyrinic acid a,c-diamide synthase</fullName>
    </submittedName>
</protein>
<gene>
    <name evidence="2" type="ordered locus">TUZN_1066</name>
</gene>
<reference key="2">
    <citation type="submission" date="2011-03" db="EMBL/GenBank/DDBJ databases">
        <title>Complete genome sequence of the thermoacidophilic crenarchaeon Thermoproteus uzoniensis 768-20.</title>
        <authorList>
            <person name="Mardanov A.V."/>
            <person name="Gumerov V.M."/>
            <person name="Beletsky A.V."/>
            <person name="Prokofeva M.I."/>
            <person name="Bonch-Osmolovskaya E.A."/>
            <person name="Ravin N.V."/>
            <person name="Skryabin K.G."/>
        </authorList>
    </citation>
    <scope>NUCLEOTIDE SEQUENCE</scope>
    <source>
        <strain>768-20</strain>
    </source>
</reference>
<dbReference type="InterPro" id="IPR002586">
    <property type="entry name" value="CobQ/CobB/MinD/ParA_Nub-bd_dom"/>
</dbReference>
<keyword evidence="3" id="KW-1185">Reference proteome</keyword>
<organism evidence="2 3">
    <name type="scientific">Thermoproteus uzoniensis (strain 768-20)</name>
    <dbReference type="NCBI Taxonomy" id="999630"/>
    <lineage>
        <taxon>Archaea</taxon>
        <taxon>Thermoproteota</taxon>
        <taxon>Thermoprotei</taxon>
        <taxon>Thermoproteales</taxon>
        <taxon>Thermoproteaceae</taxon>
        <taxon>Thermoproteus</taxon>
    </lineage>
</organism>